<gene>
    <name evidence="2" type="ORF">CUNI_LOCUS6782</name>
</gene>
<protein>
    <recommendedName>
        <fullName evidence="1">Gelsolin-like domain-containing protein</fullName>
    </recommendedName>
</protein>
<dbReference type="InterPro" id="IPR007122">
    <property type="entry name" value="Villin/Gelsolin"/>
</dbReference>
<dbReference type="Pfam" id="PF00626">
    <property type="entry name" value="Gelsolin"/>
    <property type="match status" value="1"/>
</dbReference>
<evidence type="ECO:0000313" key="3">
    <source>
        <dbReference type="Proteomes" id="UP000678393"/>
    </source>
</evidence>
<dbReference type="InterPro" id="IPR007123">
    <property type="entry name" value="Gelsolin-like_dom"/>
</dbReference>
<sequence length="89" mass="10194">LSDDAGELNFEKVKEGRAFKSDFKSSDAFVYDNKKDLFVWIGKNASKEEQHNALTYAHRFLQKTTHPLLPITVVTEGRENKYFRTAIAA</sequence>
<reference evidence="2" key="1">
    <citation type="submission" date="2021-04" db="EMBL/GenBank/DDBJ databases">
        <authorList>
            <consortium name="Molecular Ecology Group"/>
        </authorList>
    </citation>
    <scope>NUCLEOTIDE SEQUENCE</scope>
</reference>
<dbReference type="InterPro" id="IPR029006">
    <property type="entry name" value="ADF-H/Gelsolin-like_dom_sf"/>
</dbReference>
<dbReference type="Gene3D" id="3.40.20.10">
    <property type="entry name" value="Severin"/>
    <property type="match status" value="1"/>
</dbReference>
<organism evidence="2 3">
    <name type="scientific">Candidula unifasciata</name>
    <dbReference type="NCBI Taxonomy" id="100452"/>
    <lineage>
        <taxon>Eukaryota</taxon>
        <taxon>Metazoa</taxon>
        <taxon>Spiralia</taxon>
        <taxon>Lophotrochozoa</taxon>
        <taxon>Mollusca</taxon>
        <taxon>Gastropoda</taxon>
        <taxon>Heterobranchia</taxon>
        <taxon>Euthyneura</taxon>
        <taxon>Panpulmonata</taxon>
        <taxon>Eupulmonata</taxon>
        <taxon>Stylommatophora</taxon>
        <taxon>Helicina</taxon>
        <taxon>Helicoidea</taxon>
        <taxon>Geomitridae</taxon>
        <taxon>Candidula</taxon>
    </lineage>
</organism>
<proteinExistence type="predicted"/>
<dbReference type="AlphaFoldDB" id="A0A8S3YWB0"/>
<dbReference type="GO" id="GO:0051015">
    <property type="term" value="F:actin filament binding"/>
    <property type="evidence" value="ECO:0007669"/>
    <property type="project" value="InterPro"/>
</dbReference>
<dbReference type="EMBL" id="CAJHNH020001044">
    <property type="protein sequence ID" value="CAG5121224.1"/>
    <property type="molecule type" value="Genomic_DNA"/>
</dbReference>
<dbReference type="SUPFAM" id="SSF55753">
    <property type="entry name" value="Actin depolymerizing proteins"/>
    <property type="match status" value="1"/>
</dbReference>
<feature type="domain" description="Gelsolin-like" evidence="1">
    <location>
        <begin position="9"/>
        <end position="83"/>
    </location>
</feature>
<name>A0A8S3YWB0_9EUPU</name>
<dbReference type="SMART" id="SM00262">
    <property type="entry name" value="GEL"/>
    <property type="match status" value="1"/>
</dbReference>
<accession>A0A8S3YWB0</accession>
<dbReference type="OrthoDB" id="6375767at2759"/>
<feature type="non-terminal residue" evidence="2">
    <location>
        <position position="89"/>
    </location>
</feature>
<comment type="caution">
    <text evidence="2">The sequence shown here is derived from an EMBL/GenBank/DDBJ whole genome shotgun (WGS) entry which is preliminary data.</text>
</comment>
<evidence type="ECO:0000313" key="2">
    <source>
        <dbReference type="EMBL" id="CAG5121224.1"/>
    </source>
</evidence>
<dbReference type="Proteomes" id="UP000678393">
    <property type="component" value="Unassembled WGS sequence"/>
</dbReference>
<evidence type="ECO:0000259" key="1">
    <source>
        <dbReference type="Pfam" id="PF00626"/>
    </source>
</evidence>
<keyword evidence="3" id="KW-1185">Reference proteome</keyword>